<sequence length="455" mass="51267">MNEAKFQTTREQILTDVAQNKMSLIDVQNQVDQILSGAVIELLQTKRLFGEVLIQIARQYDNRLDGAMGFKWQLTKLNLVINPLKLVEVVTYWHELLALLQHEVLHVVWQHPLRYQTSKHQTNITLATDVAVNQYLEEVPRGTVTLADLAKLLDQRLPALADSSSYLQIIQKNKIKGQTGQQAQSNQIDTRQQFNSEKRSNGEQKAGKLDTHAGWDSETKVESLSQQTAELKQILAQAWSQTPTRDRGLLPGKLKQQLEHIDQPASFNWKQLIKQAVGSLPQGKKSSYSRFNRRQPLRMDLPGQVTNLVTKIDIFVDNSGSMGDNEIAYLLTQIKEIVMTTETLTTVYSFDAVVHAADAYELRNQSQIQFKRIGGGGTSFQSIFAYLQAQHATNNDTLAIILTDGWGETKINSYHFSNVLWVLTSPVSQFSVENSCGKIATVANNVNYQRMVGTK</sequence>
<dbReference type="PANTHER" id="PTHR38730:SF1">
    <property type="entry name" value="SLL7028 PROTEIN"/>
    <property type="match status" value="1"/>
</dbReference>
<dbReference type="Proteomes" id="UP000032279">
    <property type="component" value="Unassembled WGS sequence"/>
</dbReference>
<protein>
    <recommendedName>
        <fullName evidence="6">VWA-like domain-containing protein</fullName>
    </recommendedName>
</protein>
<evidence type="ECO:0000313" key="5">
    <source>
        <dbReference type="Proteomes" id="UP000032279"/>
    </source>
</evidence>
<dbReference type="InterPro" id="IPR018698">
    <property type="entry name" value="VWA-like_dom"/>
</dbReference>
<evidence type="ECO:0000259" key="2">
    <source>
        <dbReference type="Pfam" id="PF09967"/>
    </source>
</evidence>
<dbReference type="OrthoDB" id="9809307at2"/>
<dbReference type="PANTHER" id="PTHR38730">
    <property type="entry name" value="SLL7028 PROTEIN"/>
    <property type="match status" value="1"/>
</dbReference>
<dbReference type="RefSeq" id="WP_052497769.1">
    <property type="nucleotide sequence ID" value="NZ_AWTT01000008.1"/>
</dbReference>
<gene>
    <name evidence="4" type="ORF">WDC_0528</name>
</gene>
<dbReference type="STRING" id="1335616.WDC_0528"/>
<feature type="domain" description="Putative metallopeptidase" evidence="3">
    <location>
        <begin position="95"/>
        <end position="295"/>
    </location>
</feature>
<dbReference type="SUPFAM" id="SSF53300">
    <property type="entry name" value="vWA-like"/>
    <property type="match status" value="1"/>
</dbReference>
<proteinExistence type="predicted"/>
<reference evidence="4 5" key="1">
    <citation type="submission" date="2013-08" db="EMBL/GenBank/DDBJ databases">
        <title>Lactobacillus wasatchii sp. WDC04, a late gas producing bacteria isolated from aged chedder cheese.</title>
        <authorList>
            <person name="Oberg C.J."/>
            <person name="Culumber M."/>
            <person name="McMahon D.J."/>
            <person name="Broadbent J.R."/>
            <person name="Oberg T.S."/>
            <person name="Ortaki F."/>
        </authorList>
    </citation>
    <scope>NUCLEOTIDE SEQUENCE [LARGE SCALE GENOMIC DNA]</scope>
    <source>
        <strain evidence="4 5">WDC04</strain>
    </source>
</reference>
<dbReference type="InterPro" id="IPR036465">
    <property type="entry name" value="vWFA_dom_sf"/>
</dbReference>
<feature type="region of interest" description="Disordered" evidence="1">
    <location>
        <begin position="194"/>
        <end position="217"/>
    </location>
</feature>
<evidence type="ECO:0000313" key="4">
    <source>
        <dbReference type="EMBL" id="KIS03881.1"/>
    </source>
</evidence>
<keyword evidence="5" id="KW-1185">Reference proteome</keyword>
<accession>A0A0D1AAX8</accession>
<dbReference type="Pfam" id="PF13203">
    <property type="entry name" value="DUF2201_N"/>
    <property type="match status" value="1"/>
</dbReference>
<dbReference type="Pfam" id="PF09967">
    <property type="entry name" value="DUF2201"/>
    <property type="match status" value="1"/>
</dbReference>
<name>A0A0D1AAX8_9LACO</name>
<organism evidence="4 5">
    <name type="scientific">Paucilactobacillus wasatchensis</name>
    <dbReference type="NCBI Taxonomy" id="1335616"/>
    <lineage>
        <taxon>Bacteria</taxon>
        <taxon>Bacillati</taxon>
        <taxon>Bacillota</taxon>
        <taxon>Bacilli</taxon>
        <taxon>Lactobacillales</taxon>
        <taxon>Lactobacillaceae</taxon>
        <taxon>Paucilactobacillus</taxon>
    </lineage>
</organism>
<feature type="compositionally biased region" description="Basic and acidic residues" evidence="1">
    <location>
        <begin position="196"/>
        <end position="217"/>
    </location>
</feature>
<evidence type="ECO:0000259" key="3">
    <source>
        <dbReference type="Pfam" id="PF13203"/>
    </source>
</evidence>
<evidence type="ECO:0008006" key="6">
    <source>
        <dbReference type="Google" id="ProtNLM"/>
    </source>
</evidence>
<dbReference type="PATRIC" id="fig|1335616.4.peg.528"/>
<dbReference type="InterPro" id="IPR025154">
    <property type="entry name" value="Put_metallopeptidase_dom"/>
</dbReference>
<comment type="caution">
    <text evidence="4">The sequence shown here is derived from an EMBL/GenBank/DDBJ whole genome shotgun (WGS) entry which is preliminary data.</text>
</comment>
<feature type="domain" description="VWA-like" evidence="2">
    <location>
        <begin position="314"/>
        <end position="425"/>
    </location>
</feature>
<dbReference type="AlphaFoldDB" id="A0A0D1AAX8"/>
<evidence type="ECO:0000256" key="1">
    <source>
        <dbReference type="SAM" id="MobiDB-lite"/>
    </source>
</evidence>
<dbReference type="EMBL" id="AWTT01000008">
    <property type="protein sequence ID" value="KIS03881.1"/>
    <property type="molecule type" value="Genomic_DNA"/>
</dbReference>